<evidence type="ECO:0000256" key="14">
    <source>
        <dbReference type="PIRSR" id="PIRSR000081-1"/>
    </source>
</evidence>
<dbReference type="Gene3D" id="1.10.490.20">
    <property type="entry name" value="Phycocyanins"/>
    <property type="match status" value="1"/>
</dbReference>
<evidence type="ECO:0000256" key="12">
    <source>
        <dbReference type="ARBA" id="ARBA00023136"/>
    </source>
</evidence>
<dbReference type="GO" id="GO:0015979">
    <property type="term" value="P:photosynthesis"/>
    <property type="evidence" value="ECO:0007669"/>
    <property type="project" value="UniProtKB-KW"/>
</dbReference>
<feature type="binding site" evidence="14">
    <location>
        <position position="81"/>
    </location>
    <ligand>
        <name>(2R,3E)-phycocyanobilin</name>
        <dbReference type="ChEBI" id="CHEBI:85275"/>
        <label>1</label>
    </ligand>
</feature>
<dbReference type="GO" id="GO:0009535">
    <property type="term" value="C:chloroplast thylakoid membrane"/>
    <property type="evidence" value="ECO:0007669"/>
    <property type="project" value="UniProtKB-SubCell"/>
</dbReference>
<dbReference type="PANTHER" id="PTHR34011">
    <property type="entry name" value="PHYCOBILISOME 32.1 KDA LINKER POLYPEPTIDE, PHYCOCYANIN-ASSOCIATED, ROD 2-RELATED"/>
    <property type="match status" value="1"/>
</dbReference>
<evidence type="ECO:0000256" key="4">
    <source>
        <dbReference type="ARBA" id="ARBA00022528"/>
    </source>
</evidence>
<keyword evidence="12 16" id="KW-0472">Membrane</keyword>
<evidence type="ECO:0000256" key="13">
    <source>
        <dbReference type="ARBA" id="ARBA00023307"/>
    </source>
</evidence>
<evidence type="ECO:0000256" key="3">
    <source>
        <dbReference type="ARBA" id="ARBA00022448"/>
    </source>
</evidence>
<evidence type="ECO:0000256" key="5">
    <source>
        <dbReference type="ARBA" id="ARBA00022531"/>
    </source>
</evidence>
<keyword evidence="4 16" id="KW-0150">Chloroplast</keyword>
<reference evidence="17" key="2">
    <citation type="submission" date="2021-04" db="EMBL/GenBank/DDBJ databases">
        <title>Sarcopeltis skottsbergii and Sarcopeltis antarctica (Gigartinaceae, Rhodophyta), a new genus and new species from Antarctica.</title>
        <authorList>
            <person name="Leister G."/>
            <person name="Gabrielson P."/>
            <person name="Hommersand M."/>
        </authorList>
    </citation>
    <scope>NUCLEOTIDE SEQUENCE</scope>
</reference>
<proteinExistence type="inferred from homology"/>
<dbReference type="PIRSF" id="PIRSF000081">
    <property type="entry name" value="Phycocyanin"/>
    <property type="match status" value="1"/>
</dbReference>
<keyword evidence="5 16" id="KW-0602">Photosynthesis</keyword>
<keyword evidence="9 16" id="KW-0249">Electron transport</keyword>
<evidence type="ECO:0000256" key="16">
    <source>
        <dbReference type="RuleBase" id="RU004438"/>
    </source>
</evidence>
<evidence type="ECO:0000256" key="1">
    <source>
        <dbReference type="ARBA" id="ARBA00004185"/>
    </source>
</evidence>
<dbReference type="PANTHER" id="PTHR34011:SF2">
    <property type="entry name" value="ALLOPHYCOCYANIN ALPHA CHAIN"/>
    <property type="match status" value="1"/>
</dbReference>
<reference evidence="17" key="1">
    <citation type="submission" date="2020-02" db="EMBL/GenBank/DDBJ databases">
        <authorList>
            <person name="Hughey J.R."/>
        </authorList>
    </citation>
    <scope>NUCLEOTIDE SEQUENCE</scope>
</reference>
<dbReference type="SUPFAM" id="SSF46458">
    <property type="entry name" value="Globin-like"/>
    <property type="match status" value="1"/>
</dbReference>
<dbReference type="GO" id="GO:0030089">
    <property type="term" value="C:phycobilisome"/>
    <property type="evidence" value="ECO:0007669"/>
    <property type="project" value="UniProtKB-KW"/>
</dbReference>
<evidence type="ECO:0000256" key="7">
    <source>
        <dbReference type="ARBA" id="ARBA00022640"/>
    </source>
</evidence>
<accession>A0A7M1VIE4</accession>
<name>A0A7M1VIE4_SARSK</name>
<keyword evidence="13 16" id="KW-0089">Bile pigment</keyword>
<keyword evidence="8 16" id="KW-0605">Phycobilisome</keyword>
<organism evidence="17">
    <name type="scientific">Sarcopeltis skottsbergii</name>
    <name type="common">Red alga</name>
    <name type="synonym">Gigartina skottsbergii</name>
    <dbReference type="NCBI Taxonomy" id="2765380"/>
    <lineage>
        <taxon>Eukaryota</taxon>
        <taxon>Rhodophyta</taxon>
        <taxon>Florideophyceae</taxon>
        <taxon>Rhodymeniophycidae</taxon>
        <taxon>Gigartinales</taxon>
        <taxon>Gigartinaceae</taxon>
        <taxon>Sarcopeltis</taxon>
    </lineage>
</organism>
<evidence type="ECO:0000256" key="8">
    <source>
        <dbReference type="ARBA" id="ARBA00022738"/>
    </source>
</evidence>
<feature type="binding site" evidence="14">
    <location>
        <position position="71"/>
    </location>
    <ligand>
        <name>(2R,3E)-phycocyanobilin</name>
        <dbReference type="ChEBI" id="CHEBI:85275"/>
        <label>1</label>
    </ligand>
</feature>
<evidence type="ECO:0000313" key="17">
    <source>
        <dbReference type="EMBL" id="QOS04487.1"/>
    </source>
</evidence>
<comment type="subcellular location">
    <subcellularLocation>
        <location evidence="1 16">Plastid</location>
        <location evidence="1 16">Chloroplast thylakoid membrane</location>
        <topology evidence="1 16">Peripheral membrane protein</topology>
        <orientation evidence="1 16">Stromal side</orientation>
    </subcellularLocation>
</comment>
<keyword evidence="6" id="KW-0042">Antenna complex</keyword>
<evidence type="ECO:0000256" key="9">
    <source>
        <dbReference type="ARBA" id="ARBA00022982"/>
    </source>
</evidence>
<protein>
    <submittedName>
        <fullName evidence="17">Allophycocyanin gamma subunit</fullName>
    </submittedName>
</protein>
<feature type="modified residue" description="N4-methylasparagine" evidence="15">
    <location>
        <position position="71"/>
    </location>
</feature>
<dbReference type="Pfam" id="PF00502">
    <property type="entry name" value="Phycobilisome"/>
    <property type="match status" value="1"/>
</dbReference>
<sequence length="164" mass="18463">MSLISQIIIEADDELRYPSIGELESIQNYLNTGEKRINISCKLRDKEKEIIQKASKAIFQIHPEYIAPGGNAEGATKRSLCLRDYGWYLRLITYGILAGDKTSIEKIGVVGVREMYNSLGVPILGMIDAIKCLKEATLEILVENESNRQMVSPYFDFLIQGMSQ</sequence>
<dbReference type="EMBL" id="MT032182">
    <property type="protein sequence ID" value="QOS04487.1"/>
    <property type="molecule type" value="Genomic_DNA"/>
</dbReference>
<dbReference type="CDD" id="cd12125">
    <property type="entry name" value="APC_alpha"/>
    <property type="match status" value="1"/>
</dbReference>
<evidence type="ECO:0000256" key="2">
    <source>
        <dbReference type="ARBA" id="ARBA00008182"/>
    </source>
</evidence>
<keyword evidence="11 16" id="KW-0793">Thylakoid</keyword>
<keyword evidence="7 16" id="KW-0934">Plastid</keyword>
<dbReference type="InterPro" id="IPR038719">
    <property type="entry name" value="Phycobilisome_asu/bsu_sf"/>
</dbReference>
<evidence type="ECO:0000256" key="11">
    <source>
        <dbReference type="ARBA" id="ARBA00023078"/>
    </source>
</evidence>
<dbReference type="InterPro" id="IPR012128">
    <property type="entry name" value="Phycobilisome_asu/bsu"/>
</dbReference>
<gene>
    <name evidence="17" type="primary">apcD</name>
</gene>
<geneLocation type="chloroplast" evidence="17"/>
<dbReference type="InterPro" id="IPR009050">
    <property type="entry name" value="Globin-like_sf"/>
</dbReference>
<evidence type="ECO:0000256" key="6">
    <source>
        <dbReference type="ARBA" id="ARBA00022549"/>
    </source>
</evidence>
<evidence type="ECO:0000256" key="15">
    <source>
        <dbReference type="PIRSR" id="PIRSR000081-2"/>
    </source>
</evidence>
<keyword evidence="10 16" id="KW-0157">Chromophore</keyword>
<comment type="similarity">
    <text evidence="2 16">Belongs to the phycobiliprotein family.</text>
</comment>
<keyword evidence="3 16" id="KW-0813">Transport</keyword>
<dbReference type="AlphaFoldDB" id="A0A7M1VIE4"/>
<evidence type="ECO:0000256" key="10">
    <source>
        <dbReference type="ARBA" id="ARBA00022991"/>
    </source>
</evidence>